<proteinExistence type="predicted"/>
<name>A0ABT7GRD2_9ACTN</name>
<keyword evidence="6" id="KW-0663">Pyridoxal phosphate</keyword>
<evidence type="ECO:0000256" key="5">
    <source>
        <dbReference type="ARBA" id="ARBA00022842"/>
    </source>
</evidence>
<dbReference type="CDD" id="cd01562">
    <property type="entry name" value="Thr-dehyd"/>
    <property type="match status" value="1"/>
</dbReference>
<comment type="cofactor">
    <cofactor evidence="4">
        <name>Mg(2+)</name>
        <dbReference type="ChEBI" id="CHEBI:18420"/>
    </cofactor>
</comment>
<dbReference type="PANTHER" id="PTHR43050">
    <property type="entry name" value="SERINE / THREONINE RACEMASE FAMILY MEMBER"/>
    <property type="match status" value="1"/>
</dbReference>
<evidence type="ECO:0000256" key="1">
    <source>
        <dbReference type="ARBA" id="ARBA00001913"/>
    </source>
</evidence>
<gene>
    <name evidence="8" type="ORF">QEZ40_000485</name>
</gene>
<evidence type="ECO:0000256" key="3">
    <source>
        <dbReference type="ARBA" id="ARBA00001936"/>
    </source>
</evidence>
<comment type="cofactor">
    <cofactor evidence="2">
        <name>pyridoxal 5'-phosphate</name>
        <dbReference type="ChEBI" id="CHEBI:597326"/>
    </cofactor>
</comment>
<keyword evidence="5" id="KW-0460">Magnesium</keyword>
<dbReference type="SUPFAM" id="SSF53686">
    <property type="entry name" value="Tryptophan synthase beta subunit-like PLP-dependent enzymes"/>
    <property type="match status" value="1"/>
</dbReference>
<evidence type="ECO:0000313" key="8">
    <source>
        <dbReference type="EMBL" id="MDK9496143.1"/>
    </source>
</evidence>
<dbReference type="EMBL" id="JASITI010000010">
    <property type="protein sequence ID" value="MDK9496143.1"/>
    <property type="molecule type" value="Genomic_DNA"/>
</dbReference>
<dbReference type="Proteomes" id="UP001223390">
    <property type="component" value="Unassembled WGS sequence"/>
</dbReference>
<sequence length="330" mass="33825">MTELTARDVQDAAANLEPVAARTPALTALSLDQAAGWPVICKAENLQRTGSFKFRGAYHHASSLPATERARGLVGASSGNHAQALALSGRLLEGPVTVVIPADAPAPKVEGVRALGGRVVTYRRGVEDRDALVADLAAQGGLAVVPSAGSRHVMAGAGTAALELLTDHPEIETLVVPVGGGGLAAGSATIAKHLHPGIKVIGVEPEDGADTLLSMRCGRRIALPEPPVTIADGLGHTSPAPLTWAVNARLLDNVVTVTDHDITAAMAFAFRHLKVVAEPSGACALAAVLSSRVPHESGTIGVVIPGGGVDWPTFHRLISQSAHRKDPAHA</sequence>
<dbReference type="RefSeq" id="WP_285341686.1">
    <property type="nucleotide sequence ID" value="NZ_JASITI010000010.1"/>
</dbReference>
<feature type="domain" description="Tryptophan synthase beta chain-like PALP" evidence="7">
    <location>
        <begin position="19"/>
        <end position="306"/>
    </location>
</feature>
<evidence type="ECO:0000313" key="9">
    <source>
        <dbReference type="Proteomes" id="UP001223390"/>
    </source>
</evidence>
<keyword evidence="9" id="KW-1185">Reference proteome</keyword>
<comment type="cofactor">
    <cofactor evidence="1">
        <name>Ca(2+)</name>
        <dbReference type="ChEBI" id="CHEBI:29108"/>
    </cofactor>
</comment>
<comment type="cofactor">
    <cofactor evidence="3">
        <name>Mn(2+)</name>
        <dbReference type="ChEBI" id="CHEBI:29035"/>
    </cofactor>
</comment>
<dbReference type="Gene3D" id="3.40.50.1100">
    <property type="match status" value="2"/>
</dbReference>
<evidence type="ECO:0000256" key="2">
    <source>
        <dbReference type="ARBA" id="ARBA00001933"/>
    </source>
</evidence>
<comment type="caution">
    <text evidence="8">The sequence shown here is derived from an EMBL/GenBank/DDBJ whole genome shotgun (WGS) entry which is preliminary data.</text>
</comment>
<dbReference type="PROSITE" id="PS00165">
    <property type="entry name" value="DEHYDRATASE_SER_THR"/>
    <property type="match status" value="1"/>
</dbReference>
<evidence type="ECO:0000259" key="7">
    <source>
        <dbReference type="Pfam" id="PF00291"/>
    </source>
</evidence>
<evidence type="ECO:0000256" key="6">
    <source>
        <dbReference type="ARBA" id="ARBA00022898"/>
    </source>
</evidence>
<organism evidence="8 9">
    <name type="scientific">Streptomyces katrae</name>
    <dbReference type="NCBI Taxonomy" id="68223"/>
    <lineage>
        <taxon>Bacteria</taxon>
        <taxon>Bacillati</taxon>
        <taxon>Actinomycetota</taxon>
        <taxon>Actinomycetes</taxon>
        <taxon>Kitasatosporales</taxon>
        <taxon>Streptomycetaceae</taxon>
        <taxon>Streptomyces</taxon>
    </lineage>
</organism>
<accession>A0ABT7GRD2</accession>
<dbReference type="Pfam" id="PF00291">
    <property type="entry name" value="PALP"/>
    <property type="match status" value="1"/>
</dbReference>
<reference evidence="8 9" key="1">
    <citation type="submission" date="2023-05" db="EMBL/GenBank/DDBJ databases">
        <title>Sequencing and Assembly of Streptomyces sp. NP73.</title>
        <authorList>
            <person name="Konwar A.N."/>
            <person name="Saikia K."/>
            <person name="Thakur D."/>
        </authorList>
    </citation>
    <scope>NUCLEOTIDE SEQUENCE [LARGE SCALE GENOMIC DNA]</scope>
    <source>
        <strain evidence="8 9">NP73</strain>
    </source>
</reference>
<dbReference type="PANTHER" id="PTHR43050:SF1">
    <property type="entry name" value="SERINE RACEMASE"/>
    <property type="match status" value="1"/>
</dbReference>
<evidence type="ECO:0000256" key="4">
    <source>
        <dbReference type="ARBA" id="ARBA00001946"/>
    </source>
</evidence>
<dbReference type="InterPro" id="IPR000634">
    <property type="entry name" value="Ser/Thr_deHydtase_PyrdxlP-BS"/>
</dbReference>
<dbReference type="InterPro" id="IPR001926">
    <property type="entry name" value="TrpB-like_PALP"/>
</dbReference>
<dbReference type="InterPro" id="IPR036052">
    <property type="entry name" value="TrpB-like_PALP_sf"/>
</dbReference>
<protein>
    <submittedName>
        <fullName evidence="8">Threonine/serine dehydratase</fullName>
    </submittedName>
</protein>